<protein>
    <recommendedName>
        <fullName evidence="1">GH64 domain-containing protein</fullName>
    </recommendedName>
</protein>
<name>A0A1Y2L6G0_9PROT</name>
<dbReference type="Pfam" id="PF16483">
    <property type="entry name" value="Glyco_hydro_64"/>
    <property type="match status" value="1"/>
</dbReference>
<feature type="domain" description="GH64" evidence="1">
    <location>
        <begin position="1"/>
        <end position="356"/>
    </location>
</feature>
<gene>
    <name evidence="2" type="ORF">TALK_19850</name>
</gene>
<evidence type="ECO:0000259" key="1">
    <source>
        <dbReference type="PROSITE" id="PS52006"/>
    </source>
</evidence>
<dbReference type="RefSeq" id="WP_085620905.1">
    <property type="nucleotide sequence ID" value="NZ_JFKB01000022.1"/>
</dbReference>
<evidence type="ECO:0000313" key="3">
    <source>
        <dbReference type="Proteomes" id="UP000193396"/>
    </source>
</evidence>
<keyword evidence="3" id="KW-1185">Reference proteome</keyword>
<reference evidence="2 3" key="1">
    <citation type="submission" date="2014-03" db="EMBL/GenBank/DDBJ databases">
        <title>The draft genome sequence of Thalassospira alkalitolerans JCM 18968.</title>
        <authorList>
            <person name="Lai Q."/>
            <person name="Shao Z."/>
        </authorList>
    </citation>
    <scope>NUCLEOTIDE SEQUENCE [LARGE SCALE GENOMIC DNA]</scope>
    <source>
        <strain evidence="2 3">JCM 18968</strain>
    </source>
</reference>
<dbReference type="OrthoDB" id="8578402at2"/>
<dbReference type="PROSITE" id="PS52006">
    <property type="entry name" value="GH64"/>
    <property type="match status" value="1"/>
</dbReference>
<organism evidence="2 3">
    <name type="scientific">Thalassospira alkalitolerans</name>
    <dbReference type="NCBI Taxonomy" id="1293890"/>
    <lineage>
        <taxon>Bacteria</taxon>
        <taxon>Pseudomonadati</taxon>
        <taxon>Pseudomonadota</taxon>
        <taxon>Alphaproteobacteria</taxon>
        <taxon>Rhodospirillales</taxon>
        <taxon>Thalassospiraceae</taxon>
        <taxon>Thalassospira</taxon>
    </lineage>
</organism>
<accession>A0A1Y2L6G0</accession>
<sequence length="459" mass="48064">MTILALKIENKSGFPDDQVNIGFVPGTGAPCDISYQSPSTIEPLSIDVLPLNIGASYPFAGNWYKLSDLPDSLAISAFSGRVYVAYQTPWSVEGKQYEPGQAVTDPNFFLRYDKMEMTFTGNPADVANLTSIDYWSIPMSLKTSKNGAPAGTVQGLLNNAKTQDVYDALLSLTTPPVSGLPGVAGNDGTPIPALVPGQFVQYDPSSPAPGNDFARIIGPSSYPSINPQGIPVLPYDTFEGYLSHLNEQFGTNTTTGAVIPGLGNGVIAKIAGKFAGVGSDASSNGPLSKQTYDLTAKIDAQSNITLSGTVGNGAKHVTMAFAKNDLINPSGIYGANAPFSLDGAAAAPPVNNVYGWISGDLLAGINIGAIGSSVSVGKDSPKMVGSMPSHDWFNLPNSLLFGGLQTSKTYNQWAAKLAPLSQAYNFAYSDRFAPVFASLNPAKANELTLILEPGNVVMS</sequence>
<dbReference type="EMBL" id="JFKB01000022">
    <property type="protein sequence ID" value="OSQ43823.1"/>
    <property type="molecule type" value="Genomic_DNA"/>
</dbReference>
<comment type="caution">
    <text evidence="2">The sequence shown here is derived from an EMBL/GenBank/DDBJ whole genome shotgun (WGS) entry which is preliminary data.</text>
</comment>
<dbReference type="Proteomes" id="UP000193396">
    <property type="component" value="Unassembled WGS sequence"/>
</dbReference>
<dbReference type="InterPro" id="IPR037176">
    <property type="entry name" value="Osmotin/thaumatin-like_sf"/>
</dbReference>
<evidence type="ECO:0000313" key="2">
    <source>
        <dbReference type="EMBL" id="OSQ43823.1"/>
    </source>
</evidence>
<proteinExistence type="predicted"/>
<dbReference type="Gene3D" id="2.60.110.10">
    <property type="entry name" value="Thaumatin"/>
    <property type="match status" value="1"/>
</dbReference>
<dbReference type="InterPro" id="IPR032477">
    <property type="entry name" value="Glyco_hydro_64"/>
</dbReference>
<dbReference type="AlphaFoldDB" id="A0A1Y2L6G0"/>